<keyword evidence="7" id="KW-1185">Reference proteome</keyword>
<dbReference type="PANTHER" id="PTHR30055">
    <property type="entry name" value="HTH-TYPE TRANSCRIPTIONAL REGULATOR RUTR"/>
    <property type="match status" value="1"/>
</dbReference>
<dbReference type="InterPro" id="IPR050109">
    <property type="entry name" value="HTH-type_TetR-like_transc_reg"/>
</dbReference>
<dbReference type="SUPFAM" id="SSF48498">
    <property type="entry name" value="Tetracyclin repressor-like, C-terminal domain"/>
    <property type="match status" value="1"/>
</dbReference>
<dbReference type="OrthoDB" id="3784817at2"/>
<dbReference type="GO" id="GO:0000976">
    <property type="term" value="F:transcription cis-regulatory region binding"/>
    <property type="evidence" value="ECO:0007669"/>
    <property type="project" value="TreeGrafter"/>
</dbReference>
<dbReference type="AlphaFoldDB" id="A0A1H8T7K4"/>
<dbReference type="PROSITE" id="PS50977">
    <property type="entry name" value="HTH_TETR_2"/>
    <property type="match status" value="1"/>
</dbReference>
<name>A0A1H8T7K4_9PSEU</name>
<dbReference type="Pfam" id="PF00440">
    <property type="entry name" value="TetR_N"/>
    <property type="match status" value="1"/>
</dbReference>
<dbReference type="PRINTS" id="PR00455">
    <property type="entry name" value="HTHTETR"/>
</dbReference>
<feature type="domain" description="HTH tetR-type" evidence="5">
    <location>
        <begin position="5"/>
        <end position="65"/>
    </location>
</feature>
<evidence type="ECO:0000256" key="2">
    <source>
        <dbReference type="ARBA" id="ARBA00023125"/>
    </source>
</evidence>
<organism evidence="6 7">
    <name type="scientific">Amycolatopsis saalfeldensis</name>
    <dbReference type="NCBI Taxonomy" id="394193"/>
    <lineage>
        <taxon>Bacteria</taxon>
        <taxon>Bacillati</taxon>
        <taxon>Actinomycetota</taxon>
        <taxon>Actinomycetes</taxon>
        <taxon>Pseudonocardiales</taxon>
        <taxon>Pseudonocardiaceae</taxon>
        <taxon>Amycolatopsis</taxon>
    </lineage>
</organism>
<proteinExistence type="predicted"/>
<sequence length="232" mass="25155">MATSDTTRDRVLAAAAELLVREGREGLSTRAVSAAAGIQPPTLYRLFGDKQGLLAAVAAYGFERFLESKQTNAPSDDPVEDLRRGWDHHCGFGLTQPEFYVLMYTDARPGEASPARSEGMEILRRKVTRVADAGRLRMSVERAMRLIHSTGMGVVLSLIATPPQERDQELSAIVRENVLSLIVSAEAPSPDTGPAARAVALRASLDEAKVLSDAERVLMAEWLDRIADAPDA</sequence>
<dbReference type="Gene3D" id="1.10.10.60">
    <property type="entry name" value="Homeodomain-like"/>
    <property type="match status" value="1"/>
</dbReference>
<keyword evidence="1" id="KW-0805">Transcription regulation</keyword>
<gene>
    <name evidence="6" type="ORF">SAMN04489732_102451</name>
</gene>
<dbReference type="RefSeq" id="WP_091614021.1">
    <property type="nucleotide sequence ID" value="NZ_FOEF01000002.1"/>
</dbReference>
<evidence type="ECO:0000313" key="7">
    <source>
        <dbReference type="Proteomes" id="UP000198582"/>
    </source>
</evidence>
<dbReference type="InterPro" id="IPR036271">
    <property type="entry name" value="Tet_transcr_reg_TetR-rel_C_sf"/>
</dbReference>
<dbReference type="STRING" id="394193.SAMN04489732_102451"/>
<evidence type="ECO:0000259" key="5">
    <source>
        <dbReference type="PROSITE" id="PS50977"/>
    </source>
</evidence>
<feature type="DNA-binding region" description="H-T-H motif" evidence="4">
    <location>
        <begin position="28"/>
        <end position="47"/>
    </location>
</feature>
<accession>A0A1H8T7K4</accession>
<dbReference type="GO" id="GO:0003700">
    <property type="term" value="F:DNA-binding transcription factor activity"/>
    <property type="evidence" value="ECO:0007669"/>
    <property type="project" value="TreeGrafter"/>
</dbReference>
<dbReference type="SUPFAM" id="SSF46689">
    <property type="entry name" value="Homeodomain-like"/>
    <property type="match status" value="1"/>
</dbReference>
<evidence type="ECO:0000256" key="4">
    <source>
        <dbReference type="PROSITE-ProRule" id="PRU00335"/>
    </source>
</evidence>
<evidence type="ECO:0000313" key="6">
    <source>
        <dbReference type="EMBL" id="SEO86488.1"/>
    </source>
</evidence>
<evidence type="ECO:0000256" key="1">
    <source>
        <dbReference type="ARBA" id="ARBA00023015"/>
    </source>
</evidence>
<dbReference type="Proteomes" id="UP000198582">
    <property type="component" value="Unassembled WGS sequence"/>
</dbReference>
<evidence type="ECO:0000256" key="3">
    <source>
        <dbReference type="ARBA" id="ARBA00023163"/>
    </source>
</evidence>
<dbReference type="Gene3D" id="1.10.357.10">
    <property type="entry name" value="Tetracycline Repressor, domain 2"/>
    <property type="match status" value="1"/>
</dbReference>
<reference evidence="7" key="1">
    <citation type="submission" date="2016-10" db="EMBL/GenBank/DDBJ databases">
        <authorList>
            <person name="Varghese N."/>
            <person name="Submissions S."/>
        </authorList>
    </citation>
    <scope>NUCLEOTIDE SEQUENCE [LARGE SCALE GENOMIC DNA]</scope>
    <source>
        <strain evidence="7">DSM 44993</strain>
    </source>
</reference>
<protein>
    <submittedName>
        <fullName evidence="6">DNA-binding transcriptional regulator, AcrR family</fullName>
    </submittedName>
</protein>
<dbReference type="InterPro" id="IPR001647">
    <property type="entry name" value="HTH_TetR"/>
</dbReference>
<keyword evidence="3" id="KW-0804">Transcription</keyword>
<keyword evidence="2 4" id="KW-0238">DNA-binding</keyword>
<dbReference type="EMBL" id="FOEF01000002">
    <property type="protein sequence ID" value="SEO86488.1"/>
    <property type="molecule type" value="Genomic_DNA"/>
</dbReference>
<dbReference type="PANTHER" id="PTHR30055:SF234">
    <property type="entry name" value="HTH-TYPE TRANSCRIPTIONAL REGULATOR BETI"/>
    <property type="match status" value="1"/>
</dbReference>
<dbReference type="InterPro" id="IPR009057">
    <property type="entry name" value="Homeodomain-like_sf"/>
</dbReference>